<keyword evidence="4 10" id="KW-0863">Zinc-finger</keyword>
<keyword evidence="2" id="KW-0479">Metal-binding</keyword>
<evidence type="ECO:0000256" key="4">
    <source>
        <dbReference type="ARBA" id="ARBA00022771"/>
    </source>
</evidence>
<keyword evidence="7" id="KW-0238">DNA-binding</keyword>
<dbReference type="PROSITE" id="PS50157">
    <property type="entry name" value="ZINC_FINGER_C2H2_2"/>
    <property type="match status" value="8"/>
</dbReference>
<dbReference type="FunFam" id="3.30.160.60:FF:000446">
    <property type="entry name" value="Zinc finger protein"/>
    <property type="match status" value="1"/>
</dbReference>
<evidence type="ECO:0000256" key="1">
    <source>
        <dbReference type="ARBA" id="ARBA00004123"/>
    </source>
</evidence>
<feature type="domain" description="C2H2-type" evidence="12">
    <location>
        <begin position="165"/>
        <end position="192"/>
    </location>
</feature>
<feature type="domain" description="C2H2-type" evidence="12">
    <location>
        <begin position="106"/>
        <end position="131"/>
    </location>
</feature>
<dbReference type="GO" id="GO:0005634">
    <property type="term" value="C:nucleus"/>
    <property type="evidence" value="ECO:0007669"/>
    <property type="project" value="UniProtKB-SubCell"/>
</dbReference>
<dbReference type="EMBL" id="JADBJN010000002">
    <property type="protein sequence ID" value="KAG5677623.1"/>
    <property type="molecule type" value="Genomic_DNA"/>
</dbReference>
<organism evidence="13 14">
    <name type="scientific">Polypedilum vanderplanki</name>
    <name type="common">Sleeping chironomid midge</name>
    <dbReference type="NCBI Taxonomy" id="319348"/>
    <lineage>
        <taxon>Eukaryota</taxon>
        <taxon>Metazoa</taxon>
        <taxon>Ecdysozoa</taxon>
        <taxon>Arthropoda</taxon>
        <taxon>Hexapoda</taxon>
        <taxon>Insecta</taxon>
        <taxon>Pterygota</taxon>
        <taxon>Neoptera</taxon>
        <taxon>Endopterygota</taxon>
        <taxon>Diptera</taxon>
        <taxon>Nematocera</taxon>
        <taxon>Chironomoidea</taxon>
        <taxon>Chironomidae</taxon>
        <taxon>Chironominae</taxon>
        <taxon>Polypedilum</taxon>
        <taxon>Polypedilum</taxon>
    </lineage>
</organism>
<name>A0A9J6C6N3_POLVA</name>
<keyword evidence="14" id="KW-1185">Reference proteome</keyword>
<dbReference type="AlphaFoldDB" id="A0A9J6C6N3"/>
<dbReference type="GO" id="GO:0003700">
    <property type="term" value="F:DNA-binding transcription factor activity"/>
    <property type="evidence" value="ECO:0007669"/>
    <property type="project" value="TreeGrafter"/>
</dbReference>
<dbReference type="Proteomes" id="UP001107558">
    <property type="component" value="Chromosome 2"/>
</dbReference>
<feature type="domain" description="C2H2-type" evidence="12">
    <location>
        <begin position="276"/>
        <end position="303"/>
    </location>
</feature>
<feature type="domain" description="C2H2-type" evidence="12">
    <location>
        <begin position="137"/>
        <end position="164"/>
    </location>
</feature>
<dbReference type="GO" id="GO:0008270">
    <property type="term" value="F:zinc ion binding"/>
    <property type="evidence" value="ECO:0007669"/>
    <property type="project" value="UniProtKB-KW"/>
</dbReference>
<evidence type="ECO:0000256" key="5">
    <source>
        <dbReference type="ARBA" id="ARBA00022833"/>
    </source>
</evidence>
<dbReference type="InterPro" id="IPR050589">
    <property type="entry name" value="Ikaros_C2H2-ZF"/>
</dbReference>
<dbReference type="Pfam" id="PF00096">
    <property type="entry name" value="zf-C2H2"/>
    <property type="match status" value="7"/>
</dbReference>
<dbReference type="InterPro" id="IPR036236">
    <property type="entry name" value="Znf_C2H2_sf"/>
</dbReference>
<keyword evidence="5" id="KW-0862">Zinc</keyword>
<comment type="subcellular location">
    <subcellularLocation>
        <location evidence="1">Nucleus</location>
    </subcellularLocation>
</comment>
<dbReference type="FunFam" id="3.30.160.60:FF:000325">
    <property type="entry name" value="ZFP90 zinc finger protein"/>
    <property type="match status" value="1"/>
</dbReference>
<reference evidence="13" key="1">
    <citation type="submission" date="2021-03" db="EMBL/GenBank/DDBJ databases">
        <title>Chromosome level genome of the anhydrobiotic midge Polypedilum vanderplanki.</title>
        <authorList>
            <person name="Yoshida Y."/>
            <person name="Kikawada T."/>
            <person name="Gusev O."/>
        </authorList>
    </citation>
    <scope>NUCLEOTIDE SEQUENCE</scope>
    <source>
        <strain evidence="13">NIAS01</strain>
        <tissue evidence="13">Whole body or cell culture</tissue>
    </source>
</reference>
<evidence type="ECO:0000256" key="8">
    <source>
        <dbReference type="ARBA" id="ARBA00023163"/>
    </source>
</evidence>
<keyword evidence="3" id="KW-0677">Repeat</keyword>
<evidence type="ECO:0000313" key="13">
    <source>
        <dbReference type="EMBL" id="KAG5677623.1"/>
    </source>
</evidence>
<evidence type="ECO:0000256" key="9">
    <source>
        <dbReference type="ARBA" id="ARBA00023242"/>
    </source>
</evidence>
<keyword evidence="9" id="KW-0539">Nucleus</keyword>
<evidence type="ECO:0000313" key="14">
    <source>
        <dbReference type="Proteomes" id="UP001107558"/>
    </source>
</evidence>
<dbReference type="PANTHER" id="PTHR24404:SF106">
    <property type="entry name" value="C2H2-TYPE DOMAIN-CONTAINING PROTEIN"/>
    <property type="match status" value="1"/>
</dbReference>
<dbReference type="GO" id="GO:0006357">
    <property type="term" value="P:regulation of transcription by RNA polymerase II"/>
    <property type="evidence" value="ECO:0007669"/>
    <property type="project" value="TreeGrafter"/>
</dbReference>
<evidence type="ECO:0000259" key="12">
    <source>
        <dbReference type="PROSITE" id="PS50157"/>
    </source>
</evidence>
<accession>A0A9J6C6N3</accession>
<evidence type="ECO:0000256" key="3">
    <source>
        <dbReference type="ARBA" id="ARBA00022737"/>
    </source>
</evidence>
<feature type="region of interest" description="Disordered" evidence="11">
    <location>
        <begin position="1"/>
        <end position="67"/>
    </location>
</feature>
<dbReference type="GO" id="GO:0000978">
    <property type="term" value="F:RNA polymerase II cis-regulatory region sequence-specific DNA binding"/>
    <property type="evidence" value="ECO:0007669"/>
    <property type="project" value="TreeGrafter"/>
</dbReference>
<dbReference type="FunFam" id="3.30.160.60:FF:000264">
    <property type="entry name" value="Zinc finger protein 236"/>
    <property type="match status" value="1"/>
</dbReference>
<dbReference type="InterPro" id="IPR013087">
    <property type="entry name" value="Znf_C2H2_type"/>
</dbReference>
<gene>
    <name evidence="13" type="ORF">PVAND_007365</name>
</gene>
<dbReference type="PANTHER" id="PTHR24404">
    <property type="entry name" value="ZINC FINGER PROTEIN"/>
    <property type="match status" value="1"/>
</dbReference>
<dbReference type="OrthoDB" id="3156061at2759"/>
<dbReference type="FunFam" id="3.30.160.60:FF:000100">
    <property type="entry name" value="Zinc finger 45-like"/>
    <property type="match status" value="1"/>
</dbReference>
<dbReference type="FunFam" id="3.30.160.60:FF:002343">
    <property type="entry name" value="Zinc finger protein 33A"/>
    <property type="match status" value="1"/>
</dbReference>
<keyword evidence="6" id="KW-0805">Transcription regulation</keyword>
<evidence type="ECO:0000256" key="11">
    <source>
        <dbReference type="SAM" id="MobiDB-lite"/>
    </source>
</evidence>
<feature type="domain" description="C2H2-type" evidence="12">
    <location>
        <begin position="221"/>
        <end position="249"/>
    </location>
</feature>
<keyword evidence="8" id="KW-0804">Transcription</keyword>
<feature type="compositionally biased region" description="Polar residues" evidence="11">
    <location>
        <begin position="32"/>
        <end position="45"/>
    </location>
</feature>
<feature type="domain" description="C2H2-type" evidence="12">
    <location>
        <begin position="78"/>
        <end position="105"/>
    </location>
</feature>
<dbReference type="FunFam" id="3.30.160.60:FF:000065">
    <property type="entry name" value="B-cell CLL/lymphoma 6, member B"/>
    <property type="match status" value="1"/>
</dbReference>
<feature type="compositionally biased region" description="Low complexity" evidence="11">
    <location>
        <begin position="9"/>
        <end position="29"/>
    </location>
</feature>
<feature type="compositionally biased region" description="Basic and acidic residues" evidence="11">
    <location>
        <begin position="48"/>
        <end position="58"/>
    </location>
</feature>
<comment type="caution">
    <text evidence="13">The sequence shown here is derived from an EMBL/GenBank/DDBJ whole genome shotgun (WGS) entry which is preliminary data.</text>
</comment>
<feature type="domain" description="C2H2-type" evidence="12">
    <location>
        <begin position="304"/>
        <end position="331"/>
    </location>
</feature>
<evidence type="ECO:0000256" key="7">
    <source>
        <dbReference type="ARBA" id="ARBA00023125"/>
    </source>
</evidence>
<sequence>MASKRQKKSSSATTTNLNTSTITTRLTKSQQKEGNNQKIKHNQVQVIEKPKLNTDKKPLKATTVSSEVKKDSKPKKINKCAICSKVFKGLNDLRKHLRIHSDERPYQCPEADCGKRFRQAGCLKNHRASQHGTDIIFYCDLCGKQFPVKERLRLHLRVHTGYKPYKCNICQKTFARGGQLSQHMVTHTGVKKYKCDYCDSKFSCLANLKIHLKSHLEERDFICHICSKAFYRRDALKKHISCYHENIKAFHCNICNKMFKGHLPQHQRTHQSIKTHGCLTCGALFSQRSQLIVHQRIHSGERPYRCQICHQAFAHSSVLKLHIRKHTGEKPFKCPLEECSKAQVAFSQLPHLKKHMLSIHGQNKPYMCKCKAFFKTKQDLQQHSQNCKNSTNAIEEDDNTRFNDTVMPITKMRLMITILIKKISSETKLKELGFEKRLIDNILVDSLRCAGRRVTTDDAFTEAERLKLNIEEFLDWTVPSESMKTFKDGRKSVEEILEQLVDGL</sequence>
<protein>
    <recommendedName>
        <fullName evidence="12">C2H2-type domain-containing protein</fullName>
    </recommendedName>
</protein>
<feature type="domain" description="C2H2-type" evidence="12">
    <location>
        <begin position="193"/>
        <end position="220"/>
    </location>
</feature>
<evidence type="ECO:0000256" key="10">
    <source>
        <dbReference type="PROSITE-ProRule" id="PRU00042"/>
    </source>
</evidence>
<evidence type="ECO:0000256" key="2">
    <source>
        <dbReference type="ARBA" id="ARBA00022723"/>
    </source>
</evidence>
<dbReference type="PROSITE" id="PS00028">
    <property type="entry name" value="ZINC_FINGER_C2H2_1"/>
    <property type="match status" value="8"/>
</dbReference>
<dbReference type="Gene3D" id="3.30.160.60">
    <property type="entry name" value="Classic Zinc Finger"/>
    <property type="match status" value="9"/>
</dbReference>
<evidence type="ECO:0000256" key="6">
    <source>
        <dbReference type="ARBA" id="ARBA00023015"/>
    </source>
</evidence>
<dbReference type="SMART" id="SM00355">
    <property type="entry name" value="ZnF_C2H2"/>
    <property type="match status" value="10"/>
</dbReference>
<proteinExistence type="predicted"/>
<dbReference type="SUPFAM" id="SSF57667">
    <property type="entry name" value="beta-beta-alpha zinc fingers"/>
    <property type="match status" value="5"/>
</dbReference>